<accession>A0A3P3QYG0</accession>
<protein>
    <submittedName>
        <fullName evidence="1">Uncharacterized protein</fullName>
    </submittedName>
</protein>
<name>A0A3P3QYG0_9FIRM</name>
<comment type="caution">
    <text evidence="1">The sequence shown here is derived from an EMBL/GenBank/DDBJ whole genome shotgun (WGS) entry which is preliminary data.</text>
</comment>
<dbReference type="RefSeq" id="WP_128673945.1">
    <property type="nucleotide sequence ID" value="NZ_RRCO01000002.1"/>
</dbReference>
<proteinExistence type="predicted"/>
<dbReference type="AlphaFoldDB" id="A0A3P3QYG0"/>
<dbReference type="OrthoDB" id="1630406at2"/>
<keyword evidence="2" id="KW-1185">Reference proteome</keyword>
<dbReference type="Proteomes" id="UP000272490">
    <property type="component" value="Unassembled WGS sequence"/>
</dbReference>
<gene>
    <name evidence="1" type="ORF">EHV10_06405</name>
</gene>
<dbReference type="EMBL" id="RRCO01000002">
    <property type="protein sequence ID" value="RRJ26154.1"/>
    <property type="molecule type" value="Genomic_DNA"/>
</dbReference>
<reference evidence="1 2" key="1">
    <citation type="submission" date="2018-11" db="EMBL/GenBank/DDBJ databases">
        <title>Genome sequencing of Lachnoanaerobaculum sp. KCOM 2030 (= ChDC B114).</title>
        <authorList>
            <person name="Kook J.-K."/>
            <person name="Park S.-N."/>
            <person name="Lim Y.K."/>
        </authorList>
    </citation>
    <scope>NUCLEOTIDE SEQUENCE [LARGE SCALE GENOMIC DNA]</scope>
    <source>
        <strain evidence="1 2">KCOM 2030</strain>
    </source>
</reference>
<organism evidence="1 2">
    <name type="scientific">Lachnoanaerobaculum gingivalis</name>
    <dbReference type="NCBI Taxonomy" id="2490855"/>
    <lineage>
        <taxon>Bacteria</taxon>
        <taxon>Bacillati</taxon>
        <taxon>Bacillota</taxon>
        <taxon>Clostridia</taxon>
        <taxon>Lachnospirales</taxon>
        <taxon>Lachnospiraceae</taxon>
        <taxon>Lachnoanaerobaculum</taxon>
    </lineage>
</organism>
<evidence type="ECO:0000313" key="1">
    <source>
        <dbReference type="EMBL" id="RRJ26154.1"/>
    </source>
</evidence>
<sequence length="149" mass="17597">MENLEIFEKACKYFSDNIFEFKETLSEKIPILKDKDWEFDKGSTKVFKADEKGRKKRCKCSIGYRIKIELTEADAETVWDNFNTFFEKTYTADIEKISNNEELGRYEFIAKNTLGDEIRCSIYLANEWNIAQIFILGYVSGRYKKSDLE</sequence>
<evidence type="ECO:0000313" key="2">
    <source>
        <dbReference type="Proteomes" id="UP000272490"/>
    </source>
</evidence>